<dbReference type="GO" id="GO:0005975">
    <property type="term" value="P:carbohydrate metabolic process"/>
    <property type="evidence" value="ECO:0007669"/>
    <property type="project" value="InterPro"/>
</dbReference>
<keyword evidence="8" id="KW-0704">Schiff base</keyword>
<comment type="function">
    <text evidence="10">Catalyzes the rate-limiting step of the non-oxidative phase in the pentose phosphate pathway. Catalyzes the reversible conversion of sedheptulose-7-phosphate and D-glyceraldehyde 3-phosphate into erythrose-4-phosphate and beta-D-fructose 6-phosphate.</text>
</comment>
<evidence type="ECO:0000256" key="3">
    <source>
        <dbReference type="ARBA" id="ARBA00008012"/>
    </source>
</evidence>
<evidence type="ECO:0000256" key="5">
    <source>
        <dbReference type="ARBA" id="ARBA00018292"/>
    </source>
</evidence>
<reference evidence="11 12" key="1">
    <citation type="journal article" date="2011" name="Proc. Natl. Acad. Sci. U.S.A.">
        <title>Evolutionary erosion of yeast sex chromosomes by mating-type switching accidents.</title>
        <authorList>
            <person name="Gordon J.L."/>
            <person name="Armisen D."/>
            <person name="Proux-Wera E."/>
            <person name="Oheigeartaigh S.S."/>
            <person name="Byrne K.P."/>
            <person name="Wolfe K.H."/>
        </authorList>
    </citation>
    <scope>NUCLEOTIDE SEQUENCE [LARGE SCALE GENOMIC DNA]</scope>
    <source>
        <strain evidence="12">ATCC 24235 / CBS 4417 / NBRC 1672 / NRRL Y-8282 / UCD 70-5</strain>
    </source>
</reference>
<gene>
    <name evidence="11" type="primary">TPHA0F01080</name>
    <name evidence="11" type="ordered locus">TPHA_0F01080</name>
</gene>
<protein>
    <recommendedName>
        <fullName evidence="5 10">Transaldolase</fullName>
        <ecNumber evidence="4 10">2.2.1.2</ecNumber>
    </recommendedName>
</protein>
<dbReference type="GeneID" id="11535606"/>
<evidence type="ECO:0000256" key="7">
    <source>
        <dbReference type="ARBA" id="ARBA00023126"/>
    </source>
</evidence>
<keyword evidence="12" id="KW-1185">Reference proteome</keyword>
<dbReference type="EC" id="2.2.1.2" evidence="4 10"/>
<dbReference type="EMBL" id="HE612861">
    <property type="protein sequence ID" value="CCE63593.1"/>
    <property type="molecule type" value="Genomic_DNA"/>
</dbReference>
<evidence type="ECO:0000256" key="6">
    <source>
        <dbReference type="ARBA" id="ARBA00022679"/>
    </source>
</evidence>
<dbReference type="eggNOG" id="KOG2772">
    <property type="taxonomic scope" value="Eukaryota"/>
</dbReference>
<evidence type="ECO:0000256" key="1">
    <source>
        <dbReference type="ARBA" id="ARBA00003518"/>
    </source>
</evidence>
<dbReference type="UniPathway" id="UPA00115">
    <property type="reaction ID" value="UER00414"/>
</dbReference>
<dbReference type="InterPro" id="IPR004730">
    <property type="entry name" value="Transaldolase_1"/>
</dbReference>
<dbReference type="CDD" id="cd00957">
    <property type="entry name" value="Transaldolase_TalAB"/>
    <property type="match status" value="1"/>
</dbReference>
<dbReference type="GO" id="GO:0034599">
    <property type="term" value="P:cellular response to oxidative stress"/>
    <property type="evidence" value="ECO:0007669"/>
    <property type="project" value="EnsemblFungi"/>
</dbReference>
<comment type="similarity">
    <text evidence="3">Belongs to the transaldolase family. Type 1 subfamily.</text>
</comment>
<dbReference type="PANTHER" id="PTHR10683:SF18">
    <property type="entry name" value="TRANSALDOLASE"/>
    <property type="match status" value="1"/>
</dbReference>
<dbReference type="PROSITE" id="PS01054">
    <property type="entry name" value="TRANSALDOLASE_1"/>
    <property type="match status" value="1"/>
</dbReference>
<dbReference type="GO" id="GO:0004801">
    <property type="term" value="F:transaldolase activity"/>
    <property type="evidence" value="ECO:0007669"/>
    <property type="project" value="UniProtKB-EC"/>
</dbReference>
<comment type="function">
    <text evidence="1">Transaldolase is important for the balance of metabolites in the pentose-phosphate pathway.</text>
</comment>
<dbReference type="SUPFAM" id="SSF51569">
    <property type="entry name" value="Aldolase"/>
    <property type="match status" value="1"/>
</dbReference>
<evidence type="ECO:0000256" key="9">
    <source>
        <dbReference type="ARBA" id="ARBA00048810"/>
    </source>
</evidence>
<dbReference type="STRING" id="1071381.G8BV11"/>
<dbReference type="RefSeq" id="XP_003686027.1">
    <property type="nucleotide sequence ID" value="XM_003685979.1"/>
</dbReference>
<comment type="pathway">
    <text evidence="2 10">Carbohydrate degradation; pentose phosphate pathway; D-glyceraldehyde 3-phosphate and beta-D-fructose 6-phosphate from D-ribose 5-phosphate and D-xylulose 5-phosphate (non-oxidative stage): step 2/3.</text>
</comment>
<proteinExistence type="inferred from homology"/>
<name>G8BV11_TETPH</name>
<evidence type="ECO:0000313" key="11">
    <source>
        <dbReference type="EMBL" id="CCE63593.1"/>
    </source>
</evidence>
<evidence type="ECO:0000256" key="8">
    <source>
        <dbReference type="ARBA" id="ARBA00023270"/>
    </source>
</evidence>
<dbReference type="GO" id="GO:0005737">
    <property type="term" value="C:cytoplasm"/>
    <property type="evidence" value="ECO:0007669"/>
    <property type="project" value="InterPro"/>
</dbReference>
<dbReference type="KEGG" id="tpf:TPHA_0F01080"/>
<dbReference type="Pfam" id="PF00923">
    <property type="entry name" value="TAL_FSA"/>
    <property type="match status" value="1"/>
</dbReference>
<dbReference type="Gene3D" id="3.20.20.70">
    <property type="entry name" value="Aldolase class I"/>
    <property type="match status" value="1"/>
</dbReference>
<dbReference type="OMA" id="FATIKKY"/>
<dbReference type="Proteomes" id="UP000005666">
    <property type="component" value="Chromosome 6"/>
</dbReference>
<keyword evidence="6 10" id="KW-0808">Transferase</keyword>
<dbReference type="HOGENOM" id="CLU_047470_0_1_1"/>
<dbReference type="InterPro" id="IPR001585">
    <property type="entry name" value="TAL/FSA"/>
</dbReference>
<dbReference type="FunFam" id="3.20.20.70:FF:000088">
    <property type="entry name" value="Transaldolase"/>
    <property type="match status" value="1"/>
</dbReference>
<dbReference type="GO" id="GO:0009052">
    <property type="term" value="P:pentose-phosphate shunt, non-oxidative branch"/>
    <property type="evidence" value="ECO:0007669"/>
    <property type="project" value="TreeGrafter"/>
</dbReference>
<dbReference type="InterPro" id="IPR013785">
    <property type="entry name" value="Aldolase_TIM"/>
</dbReference>
<dbReference type="PROSITE" id="PS00958">
    <property type="entry name" value="TRANSALDOLASE_2"/>
    <property type="match status" value="1"/>
</dbReference>
<comment type="catalytic activity">
    <reaction evidence="9 10">
        <text>D-sedoheptulose 7-phosphate + D-glyceraldehyde 3-phosphate = D-erythrose 4-phosphate + beta-D-fructose 6-phosphate</text>
        <dbReference type="Rhea" id="RHEA:17053"/>
        <dbReference type="ChEBI" id="CHEBI:16897"/>
        <dbReference type="ChEBI" id="CHEBI:57483"/>
        <dbReference type="ChEBI" id="CHEBI:57634"/>
        <dbReference type="ChEBI" id="CHEBI:59776"/>
        <dbReference type="EC" id="2.2.1.2"/>
    </reaction>
</comment>
<dbReference type="InterPro" id="IPR018225">
    <property type="entry name" value="Transaldolase_AS"/>
</dbReference>
<evidence type="ECO:0000256" key="4">
    <source>
        <dbReference type="ARBA" id="ARBA00013151"/>
    </source>
</evidence>
<dbReference type="PANTHER" id="PTHR10683">
    <property type="entry name" value="TRANSALDOLASE"/>
    <property type="match status" value="1"/>
</dbReference>
<accession>G8BV11</accession>
<evidence type="ECO:0000256" key="2">
    <source>
        <dbReference type="ARBA" id="ARBA00004857"/>
    </source>
</evidence>
<dbReference type="AlphaFoldDB" id="G8BV11"/>
<organism evidence="11 12">
    <name type="scientific">Tetrapisispora phaffii (strain ATCC 24235 / CBS 4417 / NBRC 1672 / NRRL Y-8282 / UCD 70-5)</name>
    <name type="common">Yeast</name>
    <name type="synonym">Fabospora phaffii</name>
    <dbReference type="NCBI Taxonomy" id="1071381"/>
    <lineage>
        <taxon>Eukaryota</taxon>
        <taxon>Fungi</taxon>
        <taxon>Dikarya</taxon>
        <taxon>Ascomycota</taxon>
        <taxon>Saccharomycotina</taxon>
        <taxon>Saccharomycetes</taxon>
        <taxon>Saccharomycetales</taxon>
        <taxon>Saccharomycetaceae</taxon>
        <taxon>Tetrapisispora</taxon>
    </lineage>
</organism>
<keyword evidence="7 10" id="KW-0570">Pentose shunt</keyword>
<dbReference type="NCBIfam" id="TIGR00874">
    <property type="entry name" value="talAB"/>
    <property type="match status" value="1"/>
</dbReference>
<evidence type="ECO:0000256" key="10">
    <source>
        <dbReference type="RuleBase" id="RU000501"/>
    </source>
</evidence>
<evidence type="ECO:0000313" key="12">
    <source>
        <dbReference type="Proteomes" id="UP000005666"/>
    </source>
</evidence>
<sequence>MPVSKKQNTGSSKSGQTTLEKLRETGTTIVADTGDFEMISQYKPQDSTTNPTLILKASEKEAYTELVDSVIEKYVTAKKIKTESDVTPEVCEAIFDRILVAFGEQILKIVPGRVSTEVDAKYSFDKEGSINKAKEIIKLYEDDGISKERVLIKLSSTWEGIQAAKVLEKEYGIHVNCTLLFSFPQAVAAAEAGVSLISPFVGRIMDWYKNTYNKTYTAEDDPGVHSVRRIYNYYKKHGYKTIVMGASFRTVDELKALGGIDFLTISLKLLDELNNSTEDVTRSLDPETAKKEGEDKTSFINDESKFRFELNEDAMTTEKLAEGIRNFAKDAQTLHGIIKDKIISKHINK</sequence>
<dbReference type="OrthoDB" id="2015515at2759"/>